<name>A0ABT7B730_9CYAN</name>
<dbReference type="EMBL" id="JAQOSO010000074">
    <property type="protein sequence ID" value="MDJ1174941.1"/>
    <property type="molecule type" value="Genomic_DNA"/>
</dbReference>
<proteinExistence type="predicted"/>
<gene>
    <name evidence="2" type="ORF">PMG25_12630</name>
</gene>
<comment type="caution">
    <text evidence="2">The sequence shown here is derived from an EMBL/GenBank/DDBJ whole genome shotgun (WGS) entry which is preliminary data.</text>
</comment>
<keyword evidence="3" id="KW-1185">Reference proteome</keyword>
<reference evidence="2 3" key="1">
    <citation type="submission" date="2023-01" db="EMBL/GenBank/DDBJ databases">
        <title>Novel diversity within Roseofilum (Cyanobacteria; Desertifilaceae) from marine benthic mats with descriptions of four novel species.</title>
        <authorList>
            <person name="Wang Y."/>
            <person name="Berthold D.E."/>
            <person name="Hu J."/>
            <person name="Lefler F.W."/>
            <person name="Laughinghouse H.D. IV."/>
        </authorList>
    </citation>
    <scope>NUCLEOTIDE SEQUENCE [LARGE SCALE GENOMIC DNA]</scope>
    <source>
        <strain evidence="2 3">BLCC-M114</strain>
    </source>
</reference>
<protein>
    <submittedName>
        <fullName evidence="2">Uncharacterized protein</fullName>
    </submittedName>
</protein>
<dbReference type="RefSeq" id="WP_283767258.1">
    <property type="nucleotide sequence ID" value="NZ_JAQOSO010000074.1"/>
</dbReference>
<evidence type="ECO:0000313" key="2">
    <source>
        <dbReference type="EMBL" id="MDJ1174941.1"/>
    </source>
</evidence>
<accession>A0ABT7B730</accession>
<evidence type="ECO:0000313" key="3">
    <source>
        <dbReference type="Proteomes" id="UP001235849"/>
    </source>
</evidence>
<organism evidence="2 3">
    <name type="scientific">Roseofilum capinflatum BLCC-M114</name>
    <dbReference type="NCBI Taxonomy" id="3022440"/>
    <lineage>
        <taxon>Bacteria</taxon>
        <taxon>Bacillati</taxon>
        <taxon>Cyanobacteriota</taxon>
        <taxon>Cyanophyceae</taxon>
        <taxon>Desertifilales</taxon>
        <taxon>Desertifilaceae</taxon>
        <taxon>Roseofilum</taxon>
        <taxon>Roseofilum capinflatum</taxon>
    </lineage>
</organism>
<dbReference type="Proteomes" id="UP001235849">
    <property type="component" value="Unassembled WGS sequence"/>
</dbReference>
<feature type="region of interest" description="Disordered" evidence="1">
    <location>
        <begin position="45"/>
        <end position="65"/>
    </location>
</feature>
<sequence>MHFPIALLVSPLFMVNTIATTPVSSPEVPTLSVASESTELIYGYGYNRRGGQTPRGGTGRRRIMA</sequence>
<evidence type="ECO:0000256" key="1">
    <source>
        <dbReference type="SAM" id="MobiDB-lite"/>
    </source>
</evidence>